<dbReference type="InterPro" id="IPR000719">
    <property type="entry name" value="Prot_kinase_dom"/>
</dbReference>
<evidence type="ECO:0000256" key="4">
    <source>
        <dbReference type="ARBA" id="ARBA00022777"/>
    </source>
</evidence>
<evidence type="ECO:0000313" key="7">
    <source>
        <dbReference type="EMBL" id="MBV7272888.1"/>
    </source>
</evidence>
<dbReference type="InterPro" id="IPR008266">
    <property type="entry name" value="Tyr_kinase_AS"/>
</dbReference>
<keyword evidence="5" id="KW-0067">ATP-binding</keyword>
<keyword evidence="2" id="KW-0808">Transferase</keyword>
<keyword evidence="8" id="KW-1185">Reference proteome</keyword>
<dbReference type="SMART" id="SM00220">
    <property type="entry name" value="S_TKc"/>
    <property type="match status" value="1"/>
</dbReference>
<evidence type="ECO:0000256" key="1">
    <source>
        <dbReference type="ARBA" id="ARBA00022527"/>
    </source>
</evidence>
<dbReference type="PROSITE" id="PS50011">
    <property type="entry name" value="PROTEIN_KINASE_DOM"/>
    <property type="match status" value="1"/>
</dbReference>
<accession>A0A949TUY2</accession>
<organism evidence="7 8">
    <name type="scientific">Clostridium thailandense</name>
    <dbReference type="NCBI Taxonomy" id="2794346"/>
    <lineage>
        <taxon>Bacteria</taxon>
        <taxon>Bacillati</taxon>
        <taxon>Bacillota</taxon>
        <taxon>Clostridia</taxon>
        <taxon>Eubacteriales</taxon>
        <taxon>Clostridiaceae</taxon>
        <taxon>Clostridium</taxon>
    </lineage>
</organism>
<evidence type="ECO:0000313" key="8">
    <source>
        <dbReference type="Proteomes" id="UP000694308"/>
    </source>
</evidence>
<dbReference type="PANTHER" id="PTHR24351">
    <property type="entry name" value="RIBOSOMAL PROTEIN S6 KINASE"/>
    <property type="match status" value="1"/>
</dbReference>
<dbReference type="GO" id="GO:0004674">
    <property type="term" value="F:protein serine/threonine kinase activity"/>
    <property type="evidence" value="ECO:0007669"/>
    <property type="project" value="UniProtKB-KW"/>
</dbReference>
<dbReference type="AlphaFoldDB" id="A0A949TUY2"/>
<feature type="domain" description="Protein kinase" evidence="6">
    <location>
        <begin position="17"/>
        <end position="305"/>
    </location>
</feature>
<evidence type="ECO:0000256" key="3">
    <source>
        <dbReference type="ARBA" id="ARBA00022741"/>
    </source>
</evidence>
<keyword evidence="1" id="KW-0723">Serine/threonine-protein kinase</keyword>
<dbReference type="Pfam" id="PF00069">
    <property type="entry name" value="Pkinase"/>
    <property type="match status" value="1"/>
</dbReference>
<dbReference type="PROSITE" id="PS00109">
    <property type="entry name" value="PROTEIN_KINASE_TYR"/>
    <property type="match status" value="1"/>
</dbReference>
<protein>
    <recommendedName>
        <fullName evidence="6">Protein kinase domain-containing protein</fullName>
    </recommendedName>
</protein>
<dbReference type="EMBL" id="JAEEGC010000034">
    <property type="protein sequence ID" value="MBV7272888.1"/>
    <property type="molecule type" value="Genomic_DNA"/>
</dbReference>
<sequence>MLKIGQKVICEFSKEQLIVKKKLGEGGQGIVYLVEGRMGRKALKWYYTEQSTDEQKKSIRELVIKGAPKGKAGKRFVWPIDLVTTAATSNFGYLMDVIDTKDFAELGEVWAHLKPVPNMHARCRISYELANSYRHLHLEGYCYRDISAGNLMFNPITGEALICDNDNIGVNNQSNCQVFGTMEYMAPEIIMGEARPSTLTDLYSLAVLLFQFWIWHHPMHGEEEYSIRSWDLPAKKKVYGESPVFIFDPVNVRNRLPKDPEYDTPRKFWKHCPEPLKKLFIRSFTEGLHNPNRRVTEGEWQDVFLELQDCIVSCPSDRAENFWYEDLNKVSCWYCKKDIESPVILELITSCGKRNVVITKHTKVLLRHVDPYAEEEMGISVIGEMIQNPNNPSLWGLKNTTQKQWKISLADGQLREVPPQKAAPLVIGTTIDFGNGTMGQFKK</sequence>
<dbReference type="Proteomes" id="UP000694308">
    <property type="component" value="Unassembled WGS sequence"/>
</dbReference>
<dbReference type="GO" id="GO:0005524">
    <property type="term" value="F:ATP binding"/>
    <property type="evidence" value="ECO:0007669"/>
    <property type="project" value="UniProtKB-KW"/>
</dbReference>
<evidence type="ECO:0000256" key="2">
    <source>
        <dbReference type="ARBA" id="ARBA00022679"/>
    </source>
</evidence>
<reference evidence="7" key="1">
    <citation type="submission" date="2020-12" db="EMBL/GenBank/DDBJ databases">
        <title>Clostridium thailandense sp. nov., a novel acetogenic bacterium isolated from peat land soil in Thailand.</title>
        <authorList>
            <person name="Chaikitkaew S."/>
            <person name="Birkeland N.K."/>
        </authorList>
    </citation>
    <scope>NUCLEOTIDE SEQUENCE</scope>
    <source>
        <strain evidence="7">PL3</strain>
    </source>
</reference>
<comment type="caution">
    <text evidence="7">The sequence shown here is derived from an EMBL/GenBank/DDBJ whole genome shotgun (WGS) entry which is preliminary data.</text>
</comment>
<keyword evidence="4" id="KW-0418">Kinase</keyword>
<evidence type="ECO:0000259" key="6">
    <source>
        <dbReference type="PROSITE" id="PS50011"/>
    </source>
</evidence>
<gene>
    <name evidence="7" type="ORF">I6U48_08180</name>
</gene>
<evidence type="ECO:0000256" key="5">
    <source>
        <dbReference type="ARBA" id="ARBA00022840"/>
    </source>
</evidence>
<proteinExistence type="predicted"/>
<keyword evidence="3" id="KW-0547">Nucleotide-binding</keyword>
<name>A0A949TUY2_9CLOT</name>
<dbReference type="RefSeq" id="WP_218319918.1">
    <property type="nucleotide sequence ID" value="NZ_JAEEGC010000034.1"/>
</dbReference>